<evidence type="ECO:0000313" key="2">
    <source>
        <dbReference type="Proteomes" id="UP000007801"/>
    </source>
</evidence>
<dbReference type="eggNOG" id="ENOG502TCEI">
    <property type="taxonomic scope" value="Eukaryota"/>
</dbReference>
<dbReference type="EMBL" id="CH902618">
    <property type="protein sequence ID" value="EDV41040.1"/>
    <property type="molecule type" value="Genomic_DNA"/>
</dbReference>
<protein>
    <submittedName>
        <fullName evidence="1">Uncharacterized protein</fullName>
    </submittedName>
</protein>
<gene>
    <name evidence="1" type="primary">Dana\GF23622</name>
    <name evidence="1" type="synonym">dana_GLEANR_8408</name>
    <name evidence="1" type="ORF">GF23622</name>
</gene>
<dbReference type="OrthoDB" id="7811679at2759"/>
<evidence type="ECO:0000313" key="1">
    <source>
        <dbReference type="EMBL" id="EDV41040.1"/>
    </source>
</evidence>
<sequence length="181" mass="20901">MDNHHSGKKPISDIRGTTPGDIVARLNARYANLNARSPRDVTLIGLENKVFAELPQTELELRMEREIQEKMEREMKERMNRKVRTNLETRMEKMKIKDEPMTVNMETSTDHKGVKTCICMRPSQGYECGGCRHFFRGRIAETCEKHPSEIFLMDFRVCPYCSGPIGMIKQQFNEGVCMIAV</sequence>
<organism evidence="1 2">
    <name type="scientific">Drosophila ananassae</name>
    <name type="common">Fruit fly</name>
    <dbReference type="NCBI Taxonomy" id="7217"/>
    <lineage>
        <taxon>Eukaryota</taxon>
        <taxon>Metazoa</taxon>
        <taxon>Ecdysozoa</taxon>
        <taxon>Arthropoda</taxon>
        <taxon>Hexapoda</taxon>
        <taxon>Insecta</taxon>
        <taxon>Pterygota</taxon>
        <taxon>Neoptera</taxon>
        <taxon>Endopterygota</taxon>
        <taxon>Diptera</taxon>
        <taxon>Brachycera</taxon>
        <taxon>Muscomorpha</taxon>
        <taxon>Ephydroidea</taxon>
        <taxon>Drosophilidae</taxon>
        <taxon>Drosophila</taxon>
        <taxon>Sophophora</taxon>
    </lineage>
</organism>
<dbReference type="InParanoid" id="B3M8A1"/>
<dbReference type="Proteomes" id="UP000007801">
    <property type="component" value="Unassembled WGS sequence"/>
</dbReference>
<dbReference type="GeneID" id="6506263"/>
<keyword evidence="2" id="KW-1185">Reference proteome</keyword>
<dbReference type="HOGENOM" id="CLU_125639_0_0_1"/>
<dbReference type="OMA" id="WENIRKF"/>
<dbReference type="KEGG" id="dan:6506263"/>
<accession>B3M8A1</accession>
<reference evidence="1 2" key="1">
    <citation type="journal article" date="2007" name="Nature">
        <title>Evolution of genes and genomes on the Drosophila phylogeny.</title>
        <authorList>
            <consortium name="Drosophila 12 Genomes Consortium"/>
            <person name="Clark A.G."/>
            <person name="Eisen M.B."/>
            <person name="Smith D.R."/>
            <person name="Bergman C.M."/>
            <person name="Oliver B."/>
            <person name="Markow T.A."/>
            <person name="Kaufman T.C."/>
            <person name="Kellis M."/>
            <person name="Gelbart W."/>
            <person name="Iyer V.N."/>
            <person name="Pollard D.A."/>
            <person name="Sackton T.B."/>
            <person name="Larracuente A.M."/>
            <person name="Singh N.D."/>
            <person name="Abad J.P."/>
            <person name="Abt D.N."/>
            <person name="Adryan B."/>
            <person name="Aguade M."/>
            <person name="Akashi H."/>
            <person name="Anderson W.W."/>
            <person name="Aquadro C.F."/>
            <person name="Ardell D.H."/>
            <person name="Arguello R."/>
            <person name="Artieri C.G."/>
            <person name="Barbash D.A."/>
            <person name="Barker D."/>
            <person name="Barsanti P."/>
            <person name="Batterham P."/>
            <person name="Batzoglou S."/>
            <person name="Begun D."/>
            <person name="Bhutkar A."/>
            <person name="Blanco E."/>
            <person name="Bosak S.A."/>
            <person name="Bradley R.K."/>
            <person name="Brand A.D."/>
            <person name="Brent M.R."/>
            <person name="Brooks A.N."/>
            <person name="Brown R.H."/>
            <person name="Butlin R.K."/>
            <person name="Caggese C."/>
            <person name="Calvi B.R."/>
            <person name="Bernardo de Carvalho A."/>
            <person name="Caspi A."/>
            <person name="Castrezana S."/>
            <person name="Celniker S.E."/>
            <person name="Chang J.L."/>
            <person name="Chapple C."/>
            <person name="Chatterji S."/>
            <person name="Chinwalla A."/>
            <person name="Civetta A."/>
            <person name="Clifton S.W."/>
            <person name="Comeron J.M."/>
            <person name="Costello J.C."/>
            <person name="Coyne J.A."/>
            <person name="Daub J."/>
            <person name="David R.G."/>
            <person name="Delcher A.L."/>
            <person name="Delehaunty K."/>
            <person name="Do C.B."/>
            <person name="Ebling H."/>
            <person name="Edwards K."/>
            <person name="Eickbush T."/>
            <person name="Evans J.D."/>
            <person name="Filipski A."/>
            <person name="Findeiss S."/>
            <person name="Freyhult E."/>
            <person name="Fulton L."/>
            <person name="Fulton R."/>
            <person name="Garcia A.C."/>
            <person name="Gardiner A."/>
            <person name="Garfield D.A."/>
            <person name="Garvin B.E."/>
            <person name="Gibson G."/>
            <person name="Gilbert D."/>
            <person name="Gnerre S."/>
            <person name="Godfrey J."/>
            <person name="Good R."/>
            <person name="Gotea V."/>
            <person name="Gravely B."/>
            <person name="Greenberg A.J."/>
            <person name="Griffiths-Jones S."/>
            <person name="Gross S."/>
            <person name="Guigo R."/>
            <person name="Gustafson E.A."/>
            <person name="Haerty W."/>
            <person name="Hahn M.W."/>
            <person name="Halligan D.L."/>
            <person name="Halpern A.L."/>
            <person name="Halter G.M."/>
            <person name="Han M.V."/>
            <person name="Heger A."/>
            <person name="Hillier L."/>
            <person name="Hinrichs A.S."/>
            <person name="Holmes I."/>
            <person name="Hoskins R.A."/>
            <person name="Hubisz M.J."/>
            <person name="Hultmark D."/>
            <person name="Huntley M.A."/>
            <person name="Jaffe D.B."/>
            <person name="Jagadeeshan S."/>
            <person name="Jeck W.R."/>
            <person name="Johnson J."/>
            <person name="Jones C.D."/>
            <person name="Jordan W.C."/>
            <person name="Karpen G.H."/>
            <person name="Kataoka E."/>
            <person name="Keightley P.D."/>
            <person name="Kheradpour P."/>
            <person name="Kirkness E.F."/>
            <person name="Koerich L.B."/>
            <person name="Kristiansen K."/>
            <person name="Kudrna D."/>
            <person name="Kulathinal R.J."/>
            <person name="Kumar S."/>
            <person name="Kwok R."/>
            <person name="Lander E."/>
            <person name="Langley C.H."/>
            <person name="Lapoint R."/>
            <person name="Lazzaro B.P."/>
            <person name="Lee S.J."/>
            <person name="Levesque L."/>
            <person name="Li R."/>
            <person name="Lin C.F."/>
            <person name="Lin M.F."/>
            <person name="Lindblad-Toh K."/>
            <person name="Llopart A."/>
            <person name="Long M."/>
            <person name="Low L."/>
            <person name="Lozovsky E."/>
            <person name="Lu J."/>
            <person name="Luo M."/>
            <person name="Machado C.A."/>
            <person name="Makalowski W."/>
            <person name="Marzo M."/>
            <person name="Matsuda M."/>
            <person name="Matzkin L."/>
            <person name="McAllister B."/>
            <person name="McBride C.S."/>
            <person name="McKernan B."/>
            <person name="McKernan K."/>
            <person name="Mendez-Lago M."/>
            <person name="Minx P."/>
            <person name="Mollenhauer M.U."/>
            <person name="Montooth K."/>
            <person name="Mount S.M."/>
            <person name="Mu X."/>
            <person name="Myers E."/>
            <person name="Negre B."/>
            <person name="Newfeld S."/>
            <person name="Nielsen R."/>
            <person name="Noor M.A."/>
            <person name="O'Grady P."/>
            <person name="Pachter L."/>
            <person name="Papaceit M."/>
            <person name="Parisi M.J."/>
            <person name="Parisi M."/>
            <person name="Parts L."/>
            <person name="Pedersen J.S."/>
            <person name="Pesole G."/>
            <person name="Phillippy A.M."/>
            <person name="Ponting C.P."/>
            <person name="Pop M."/>
            <person name="Porcelli D."/>
            <person name="Powell J.R."/>
            <person name="Prohaska S."/>
            <person name="Pruitt K."/>
            <person name="Puig M."/>
            <person name="Quesneville H."/>
            <person name="Ram K.R."/>
            <person name="Rand D."/>
            <person name="Rasmussen M.D."/>
            <person name="Reed L.K."/>
            <person name="Reenan R."/>
            <person name="Reily A."/>
            <person name="Remington K.A."/>
            <person name="Rieger T.T."/>
            <person name="Ritchie M.G."/>
            <person name="Robin C."/>
            <person name="Rogers Y.H."/>
            <person name="Rohde C."/>
            <person name="Rozas J."/>
            <person name="Rubenfield M.J."/>
            <person name="Ruiz A."/>
            <person name="Russo S."/>
            <person name="Salzberg S.L."/>
            <person name="Sanchez-Gracia A."/>
            <person name="Saranga D.J."/>
            <person name="Sato H."/>
            <person name="Schaeffer S.W."/>
            <person name="Schatz M.C."/>
            <person name="Schlenke T."/>
            <person name="Schwartz R."/>
            <person name="Segarra C."/>
            <person name="Singh R.S."/>
            <person name="Sirot L."/>
            <person name="Sirota M."/>
            <person name="Sisneros N.B."/>
            <person name="Smith C.D."/>
            <person name="Smith T.F."/>
            <person name="Spieth J."/>
            <person name="Stage D.E."/>
            <person name="Stark A."/>
            <person name="Stephan W."/>
            <person name="Strausberg R.L."/>
            <person name="Strempel S."/>
            <person name="Sturgill D."/>
            <person name="Sutton G."/>
            <person name="Sutton G.G."/>
            <person name="Tao W."/>
            <person name="Teichmann S."/>
            <person name="Tobari Y.N."/>
            <person name="Tomimura Y."/>
            <person name="Tsolas J.M."/>
            <person name="Valente V.L."/>
            <person name="Venter E."/>
            <person name="Venter J.C."/>
            <person name="Vicario S."/>
            <person name="Vieira F.G."/>
            <person name="Vilella A.J."/>
            <person name="Villasante A."/>
            <person name="Walenz B."/>
            <person name="Wang J."/>
            <person name="Wasserman M."/>
            <person name="Watts T."/>
            <person name="Wilson D."/>
            <person name="Wilson R.K."/>
            <person name="Wing R.A."/>
            <person name="Wolfner M.F."/>
            <person name="Wong A."/>
            <person name="Wong G.K."/>
            <person name="Wu C.I."/>
            <person name="Wu G."/>
            <person name="Yamamoto D."/>
            <person name="Yang H.P."/>
            <person name="Yang S.P."/>
            <person name="Yorke J.A."/>
            <person name="Yoshida K."/>
            <person name="Zdobnov E."/>
            <person name="Zhang P."/>
            <person name="Zhang Y."/>
            <person name="Zimin A.V."/>
            <person name="Baldwin J."/>
            <person name="Abdouelleil A."/>
            <person name="Abdulkadir J."/>
            <person name="Abebe A."/>
            <person name="Abera B."/>
            <person name="Abreu J."/>
            <person name="Acer S.C."/>
            <person name="Aftuck L."/>
            <person name="Alexander A."/>
            <person name="An P."/>
            <person name="Anderson E."/>
            <person name="Anderson S."/>
            <person name="Arachi H."/>
            <person name="Azer M."/>
            <person name="Bachantsang P."/>
            <person name="Barry A."/>
            <person name="Bayul T."/>
            <person name="Berlin A."/>
            <person name="Bessette D."/>
            <person name="Bloom T."/>
            <person name="Blye J."/>
            <person name="Boguslavskiy L."/>
            <person name="Bonnet C."/>
            <person name="Boukhgalter B."/>
            <person name="Bourzgui I."/>
            <person name="Brown A."/>
            <person name="Cahill P."/>
            <person name="Channer S."/>
            <person name="Cheshatsang Y."/>
            <person name="Chuda L."/>
            <person name="Citroen M."/>
            <person name="Collymore A."/>
            <person name="Cooke P."/>
            <person name="Costello M."/>
            <person name="D'Aco K."/>
            <person name="Daza R."/>
            <person name="De Haan G."/>
            <person name="DeGray S."/>
            <person name="DeMaso C."/>
            <person name="Dhargay N."/>
            <person name="Dooley K."/>
            <person name="Dooley E."/>
            <person name="Doricent M."/>
            <person name="Dorje P."/>
            <person name="Dorjee K."/>
            <person name="Dupes A."/>
            <person name="Elong R."/>
            <person name="Falk J."/>
            <person name="Farina A."/>
            <person name="Faro S."/>
            <person name="Ferguson D."/>
            <person name="Fisher S."/>
            <person name="Foley C.D."/>
            <person name="Franke A."/>
            <person name="Friedrich D."/>
            <person name="Gadbois L."/>
            <person name="Gearin G."/>
            <person name="Gearin C.R."/>
            <person name="Giannoukos G."/>
            <person name="Goode T."/>
            <person name="Graham J."/>
            <person name="Grandbois E."/>
            <person name="Grewal S."/>
            <person name="Gyaltsen K."/>
            <person name="Hafez N."/>
            <person name="Hagos B."/>
            <person name="Hall J."/>
            <person name="Henson C."/>
            <person name="Hollinger A."/>
            <person name="Honan T."/>
            <person name="Huard M.D."/>
            <person name="Hughes L."/>
            <person name="Hurhula B."/>
            <person name="Husby M.E."/>
            <person name="Kamat A."/>
            <person name="Kanga B."/>
            <person name="Kashin S."/>
            <person name="Khazanovich D."/>
            <person name="Kisner P."/>
            <person name="Lance K."/>
            <person name="Lara M."/>
            <person name="Lee W."/>
            <person name="Lennon N."/>
            <person name="Letendre F."/>
            <person name="LeVine R."/>
            <person name="Lipovsky A."/>
            <person name="Liu X."/>
            <person name="Liu J."/>
            <person name="Liu S."/>
            <person name="Lokyitsang T."/>
            <person name="Lokyitsang Y."/>
            <person name="Lubonja R."/>
            <person name="Lui A."/>
            <person name="MacDonald P."/>
            <person name="Magnisalis V."/>
            <person name="Maru K."/>
            <person name="Matthews C."/>
            <person name="McCusker W."/>
            <person name="McDonough S."/>
            <person name="Mehta T."/>
            <person name="Meldrim J."/>
            <person name="Meneus L."/>
            <person name="Mihai O."/>
            <person name="Mihalev A."/>
            <person name="Mihova T."/>
            <person name="Mittelman R."/>
            <person name="Mlenga V."/>
            <person name="Montmayeur A."/>
            <person name="Mulrain L."/>
            <person name="Navidi A."/>
            <person name="Naylor J."/>
            <person name="Negash T."/>
            <person name="Nguyen T."/>
            <person name="Nguyen N."/>
            <person name="Nicol R."/>
            <person name="Norbu C."/>
            <person name="Norbu N."/>
            <person name="Novod N."/>
            <person name="O'Neill B."/>
            <person name="Osman S."/>
            <person name="Markiewicz E."/>
            <person name="Oyono O.L."/>
            <person name="Patti C."/>
            <person name="Phunkhang P."/>
            <person name="Pierre F."/>
            <person name="Priest M."/>
            <person name="Raghuraman S."/>
            <person name="Rege F."/>
            <person name="Reyes R."/>
            <person name="Rise C."/>
            <person name="Rogov P."/>
            <person name="Ross K."/>
            <person name="Ryan E."/>
            <person name="Settipalli S."/>
            <person name="Shea T."/>
            <person name="Sherpa N."/>
            <person name="Shi L."/>
            <person name="Shih D."/>
            <person name="Sparrow T."/>
            <person name="Spaulding J."/>
            <person name="Stalker J."/>
            <person name="Stange-Thomann N."/>
            <person name="Stavropoulos S."/>
            <person name="Stone C."/>
            <person name="Strader C."/>
            <person name="Tesfaye S."/>
            <person name="Thomson T."/>
            <person name="Thoulutsang Y."/>
            <person name="Thoulutsang D."/>
            <person name="Topham K."/>
            <person name="Topping I."/>
            <person name="Tsamla T."/>
            <person name="Vassiliev H."/>
            <person name="Vo A."/>
            <person name="Wangchuk T."/>
            <person name="Wangdi T."/>
            <person name="Weiand M."/>
            <person name="Wilkinson J."/>
            <person name="Wilson A."/>
            <person name="Yadav S."/>
            <person name="Young G."/>
            <person name="Yu Q."/>
            <person name="Zembek L."/>
            <person name="Zhong D."/>
            <person name="Zimmer A."/>
            <person name="Zwirko Z."/>
            <person name="Jaffe D.B."/>
            <person name="Alvarez P."/>
            <person name="Brockman W."/>
            <person name="Butler J."/>
            <person name="Chin C."/>
            <person name="Gnerre S."/>
            <person name="Grabherr M."/>
            <person name="Kleber M."/>
            <person name="Mauceli E."/>
            <person name="MacCallum I."/>
        </authorList>
    </citation>
    <scope>NUCLEOTIDE SEQUENCE [LARGE SCALE GENOMIC DNA]</scope>
    <source>
        <strain evidence="2">Tucson 14024-0371.13</strain>
    </source>
</reference>
<name>B3M8A1_DROAN</name>
<proteinExistence type="predicted"/>
<dbReference type="AlphaFoldDB" id="B3M8A1"/>